<reference evidence="3 4" key="1">
    <citation type="journal article" date="2010" name="Science">
        <title>Genomic comparison of the ants Camponotus floridanus and Harpegnathos saltator.</title>
        <authorList>
            <person name="Bonasio R."/>
            <person name="Zhang G."/>
            <person name="Ye C."/>
            <person name="Mutti N.S."/>
            <person name="Fang X."/>
            <person name="Qin N."/>
            <person name="Donahue G."/>
            <person name="Yang P."/>
            <person name="Li Q."/>
            <person name="Li C."/>
            <person name="Zhang P."/>
            <person name="Huang Z."/>
            <person name="Berger S.L."/>
            <person name="Reinberg D."/>
            <person name="Wang J."/>
            <person name="Liebig J."/>
        </authorList>
    </citation>
    <scope>NUCLEOTIDE SEQUENCE [LARGE SCALE GENOMIC DNA]</scope>
    <source>
        <strain evidence="3 4">Hsal</strain>
    </source>
</reference>
<feature type="chain" id="PRO_5012843830" description="DUF423 domain-containing protein" evidence="2">
    <location>
        <begin position="26"/>
        <end position="123"/>
    </location>
</feature>
<evidence type="ECO:0000256" key="2">
    <source>
        <dbReference type="SAM" id="SignalP"/>
    </source>
</evidence>
<feature type="transmembrane region" description="Helical" evidence="1">
    <location>
        <begin position="37"/>
        <end position="54"/>
    </location>
</feature>
<keyword evidence="1" id="KW-0812">Transmembrane</keyword>
<proteinExistence type="predicted"/>
<gene>
    <name evidence="3" type="ORF">BHV28_12700</name>
</gene>
<protein>
    <recommendedName>
        <fullName evidence="5">DUF423 domain-containing protein</fullName>
    </recommendedName>
</protein>
<feature type="signal peptide" evidence="2">
    <location>
        <begin position="1"/>
        <end position="25"/>
    </location>
</feature>
<dbReference type="AlphaFoldDB" id="A0A1U9JVP8"/>
<organism evidence="3 4">
    <name type="scientific">Candidatus Tokpelaia hoelldobleri</name>
    <dbReference type="NCBI Taxonomy" id="1902579"/>
    <lineage>
        <taxon>Bacteria</taxon>
        <taxon>Pseudomonadati</taxon>
        <taxon>Pseudomonadota</taxon>
        <taxon>Alphaproteobacteria</taxon>
        <taxon>Hyphomicrobiales</taxon>
        <taxon>Candidatus Tokpelaia</taxon>
    </lineage>
</organism>
<sequence>MTHIANRIFCAAGGLLGACGIAAYAAAAHITQGYYSVLAPILLGNGAVLVALGLSSKQCMVIWIAGFLITFGAILFSSDLICAQIMQFHLFRYAAPLGGIMIILGWLVFTMTAFLPNPAKYNQ</sequence>
<evidence type="ECO:0008006" key="5">
    <source>
        <dbReference type="Google" id="ProtNLM"/>
    </source>
</evidence>
<evidence type="ECO:0000313" key="3">
    <source>
        <dbReference type="EMBL" id="AQS41954.1"/>
    </source>
</evidence>
<feature type="transmembrane region" description="Helical" evidence="1">
    <location>
        <begin position="61"/>
        <end position="87"/>
    </location>
</feature>
<keyword evidence="1" id="KW-1133">Transmembrane helix</keyword>
<dbReference type="PROSITE" id="PS51257">
    <property type="entry name" value="PROKAR_LIPOPROTEIN"/>
    <property type="match status" value="1"/>
</dbReference>
<dbReference type="KEGG" id="thd:BHV28_12700"/>
<evidence type="ECO:0000313" key="4">
    <source>
        <dbReference type="Proteomes" id="UP000188912"/>
    </source>
</evidence>
<dbReference type="Proteomes" id="UP000188912">
    <property type="component" value="Chromosome"/>
</dbReference>
<dbReference type="STRING" id="1902579.BHV28_12700"/>
<reference evidence="3 4" key="2">
    <citation type="journal article" date="2016" name="Sci. Rep.">
        <title>The genome of Rhizobiales bacteria in predatory ants reveals urease gene functions but no genes for nitrogen fixation.</title>
        <authorList>
            <person name="Neuvonen M.M."/>
            <person name="Tamarit D."/>
            <person name="Naslund K."/>
            <person name="Liebig J."/>
            <person name="Feldhaar H."/>
            <person name="Moran N.A."/>
            <person name="Guy L."/>
            <person name="Andersson S.G."/>
        </authorList>
    </citation>
    <scope>NUCLEOTIDE SEQUENCE [LARGE SCALE GENOMIC DNA]</scope>
    <source>
        <strain evidence="3 4">Hsal</strain>
    </source>
</reference>
<keyword evidence="4" id="KW-1185">Reference proteome</keyword>
<keyword evidence="1" id="KW-0472">Membrane</keyword>
<name>A0A1U9JVP8_9HYPH</name>
<feature type="transmembrane region" description="Helical" evidence="1">
    <location>
        <begin position="93"/>
        <end position="115"/>
    </location>
</feature>
<dbReference type="EMBL" id="CP017315">
    <property type="protein sequence ID" value="AQS41954.1"/>
    <property type="molecule type" value="Genomic_DNA"/>
</dbReference>
<keyword evidence="2" id="KW-0732">Signal</keyword>
<accession>A0A1U9JVP8</accession>
<evidence type="ECO:0000256" key="1">
    <source>
        <dbReference type="SAM" id="Phobius"/>
    </source>
</evidence>